<dbReference type="InterPro" id="IPR013918">
    <property type="entry name" value="Nucleotide_exch_fac_Fes1"/>
</dbReference>
<dbReference type="AlphaFoldDB" id="A0A8H5BVK1"/>
<dbReference type="PANTHER" id="PTHR19316:SF18">
    <property type="entry name" value="HSP70-BINDING PROTEIN 1"/>
    <property type="match status" value="1"/>
</dbReference>
<accession>A0A8H5BVK1</accession>
<evidence type="ECO:0000313" key="6">
    <source>
        <dbReference type="Proteomes" id="UP000567179"/>
    </source>
</evidence>
<comment type="similarity">
    <text evidence="1">Belongs to the FES1 family.</text>
</comment>
<evidence type="ECO:0000256" key="2">
    <source>
        <dbReference type="ARBA" id="ARBA00022737"/>
    </source>
</evidence>
<evidence type="ECO:0000256" key="3">
    <source>
        <dbReference type="SAM" id="MobiDB-lite"/>
    </source>
</evidence>
<reference evidence="5 6" key="1">
    <citation type="journal article" date="2020" name="ISME J.">
        <title>Uncovering the hidden diversity of litter-decomposition mechanisms in mushroom-forming fungi.</title>
        <authorList>
            <person name="Floudas D."/>
            <person name="Bentzer J."/>
            <person name="Ahren D."/>
            <person name="Johansson T."/>
            <person name="Persson P."/>
            <person name="Tunlid A."/>
        </authorList>
    </citation>
    <scope>NUCLEOTIDE SEQUENCE [LARGE SCALE GENOMIC DNA]</scope>
    <source>
        <strain evidence="5 6">CBS 101986</strain>
    </source>
</reference>
<comment type="caution">
    <text evidence="5">The sequence shown here is derived from an EMBL/GenBank/DDBJ whole genome shotgun (WGS) entry which is preliminary data.</text>
</comment>
<evidence type="ECO:0000259" key="4">
    <source>
        <dbReference type="Pfam" id="PF08609"/>
    </source>
</evidence>
<dbReference type="OrthoDB" id="10250458at2759"/>
<dbReference type="SUPFAM" id="SSF48371">
    <property type="entry name" value="ARM repeat"/>
    <property type="match status" value="1"/>
</dbReference>
<sequence>MQSILRWSIENSTPLDSAPSDRPPVERKDLDPGIIDLILGKPDAVQMKEDIAAAVDTTRTEDERIAALDHLEMLIEHIDNANDMDKLKLWEPLQSLLTAETSTPDIQTQAIWVIGTALQNNPSAQDVYLSKNPLPVLLSFLDPSSSTSASTRSKALYALSGLLKHNAPAVQVLDQPGVDGWTKLADSLQDPSIAVRRKAIFLLSTLLIPGEQPAAPTSTTSSGPGSATATTTAAAPAPLLIGAPATSSTAVTAAPATSLTSTPTPASTASGPGAANILTPDHKPAASSNDPIHPNSHAAHLHSPTRSETSPLAIAALQKHGLLDKVVSALVSPVPYGPDGDNVEPDADFEEKGVHLLYTYAVTCHGALSAPQKSTIKSWIQSQKKTGGEAALLERWDLSRQSYAELVGKLL</sequence>
<feature type="compositionally biased region" description="Low complexity" evidence="3">
    <location>
        <begin position="213"/>
        <end position="231"/>
    </location>
</feature>
<dbReference type="PANTHER" id="PTHR19316">
    <property type="entry name" value="PROTEIN FOLDING REGULATOR"/>
    <property type="match status" value="1"/>
</dbReference>
<dbReference type="InterPro" id="IPR016024">
    <property type="entry name" value="ARM-type_fold"/>
</dbReference>
<feature type="domain" description="Nucleotide exchange factor Fes1" evidence="4">
    <location>
        <begin position="1"/>
        <end position="84"/>
    </location>
</feature>
<organism evidence="5 6">
    <name type="scientific">Psilocybe cf. subviscida</name>
    <dbReference type="NCBI Taxonomy" id="2480587"/>
    <lineage>
        <taxon>Eukaryota</taxon>
        <taxon>Fungi</taxon>
        <taxon>Dikarya</taxon>
        <taxon>Basidiomycota</taxon>
        <taxon>Agaricomycotina</taxon>
        <taxon>Agaricomycetes</taxon>
        <taxon>Agaricomycetidae</taxon>
        <taxon>Agaricales</taxon>
        <taxon>Agaricineae</taxon>
        <taxon>Strophariaceae</taxon>
        <taxon>Psilocybe</taxon>
    </lineage>
</organism>
<dbReference type="InterPro" id="IPR011989">
    <property type="entry name" value="ARM-like"/>
</dbReference>
<dbReference type="InterPro" id="IPR050693">
    <property type="entry name" value="Hsp70_NEF-Inhibitors"/>
</dbReference>
<dbReference type="GO" id="GO:0005783">
    <property type="term" value="C:endoplasmic reticulum"/>
    <property type="evidence" value="ECO:0007669"/>
    <property type="project" value="TreeGrafter"/>
</dbReference>
<feature type="compositionally biased region" description="Low complexity" evidence="3">
    <location>
        <begin position="254"/>
        <end position="275"/>
    </location>
</feature>
<feature type="region of interest" description="Disordered" evidence="3">
    <location>
        <begin position="10"/>
        <end position="29"/>
    </location>
</feature>
<name>A0A8H5BVK1_9AGAR</name>
<dbReference type="Pfam" id="PF08609">
    <property type="entry name" value="Fes1"/>
    <property type="match status" value="1"/>
</dbReference>
<protein>
    <recommendedName>
        <fullName evidence="4">Nucleotide exchange factor Fes1 domain-containing protein</fullName>
    </recommendedName>
</protein>
<feature type="region of interest" description="Disordered" evidence="3">
    <location>
        <begin position="212"/>
        <end position="231"/>
    </location>
</feature>
<dbReference type="EMBL" id="JAACJJ010000002">
    <property type="protein sequence ID" value="KAF5329318.1"/>
    <property type="molecule type" value="Genomic_DNA"/>
</dbReference>
<gene>
    <name evidence="5" type="ORF">D9619_008918</name>
</gene>
<feature type="region of interest" description="Disordered" evidence="3">
    <location>
        <begin position="254"/>
        <end position="307"/>
    </location>
</feature>
<dbReference type="Proteomes" id="UP000567179">
    <property type="component" value="Unassembled WGS sequence"/>
</dbReference>
<keyword evidence="2" id="KW-0677">Repeat</keyword>
<dbReference type="GO" id="GO:0000774">
    <property type="term" value="F:adenyl-nucleotide exchange factor activity"/>
    <property type="evidence" value="ECO:0007669"/>
    <property type="project" value="TreeGrafter"/>
</dbReference>
<evidence type="ECO:0000313" key="5">
    <source>
        <dbReference type="EMBL" id="KAF5329318.1"/>
    </source>
</evidence>
<keyword evidence="6" id="KW-1185">Reference proteome</keyword>
<dbReference type="Gene3D" id="1.25.10.10">
    <property type="entry name" value="Leucine-rich Repeat Variant"/>
    <property type="match status" value="1"/>
</dbReference>
<proteinExistence type="inferred from homology"/>
<evidence type="ECO:0000256" key="1">
    <source>
        <dbReference type="ARBA" id="ARBA00011045"/>
    </source>
</evidence>